<evidence type="ECO:0000256" key="15">
    <source>
        <dbReference type="SAM" id="Phobius"/>
    </source>
</evidence>
<keyword evidence="7 15" id="KW-1133">Transmembrane helix</keyword>
<evidence type="ECO:0000256" key="5">
    <source>
        <dbReference type="ARBA" id="ARBA00022847"/>
    </source>
</evidence>
<organism evidence="16 17">
    <name type="scientific">Plectus sambesii</name>
    <dbReference type="NCBI Taxonomy" id="2011161"/>
    <lineage>
        <taxon>Eukaryota</taxon>
        <taxon>Metazoa</taxon>
        <taxon>Ecdysozoa</taxon>
        <taxon>Nematoda</taxon>
        <taxon>Chromadorea</taxon>
        <taxon>Plectida</taxon>
        <taxon>Plectina</taxon>
        <taxon>Plectoidea</taxon>
        <taxon>Plectidae</taxon>
        <taxon>Plectus</taxon>
    </lineage>
</organism>
<dbReference type="Pfam" id="PF00474">
    <property type="entry name" value="SSF"/>
    <property type="match status" value="1"/>
</dbReference>
<name>A0A914W5B0_9BILA</name>
<dbReference type="FunFam" id="1.20.1730.10:FF:000025">
    <property type="entry name" value="High-affinity choline transporter 1"/>
    <property type="match status" value="1"/>
</dbReference>
<feature type="transmembrane region" description="Helical" evidence="15">
    <location>
        <begin position="263"/>
        <end position="288"/>
    </location>
</feature>
<evidence type="ECO:0000256" key="2">
    <source>
        <dbReference type="ARBA" id="ARBA00006434"/>
    </source>
</evidence>
<dbReference type="GO" id="GO:0005307">
    <property type="term" value="F:choline:sodium symporter activity"/>
    <property type="evidence" value="ECO:0007669"/>
    <property type="project" value="TreeGrafter"/>
</dbReference>
<evidence type="ECO:0000313" key="16">
    <source>
        <dbReference type="Proteomes" id="UP000887566"/>
    </source>
</evidence>
<evidence type="ECO:0000256" key="11">
    <source>
        <dbReference type="ARBA" id="ARBA00023180"/>
    </source>
</evidence>
<feature type="transmembrane region" description="Helical" evidence="15">
    <location>
        <begin position="153"/>
        <end position="175"/>
    </location>
</feature>
<feature type="transmembrane region" description="Helical" evidence="15">
    <location>
        <begin position="376"/>
        <end position="398"/>
    </location>
</feature>
<feature type="region of interest" description="Disordered" evidence="14">
    <location>
        <begin position="566"/>
        <end position="596"/>
    </location>
</feature>
<keyword evidence="4 15" id="KW-0812">Transmembrane</keyword>
<evidence type="ECO:0000256" key="1">
    <source>
        <dbReference type="ARBA" id="ARBA00004141"/>
    </source>
</evidence>
<dbReference type="WBParaSite" id="PSAMB.scaffold3179size19350.g20603.t1">
    <property type="protein sequence ID" value="PSAMB.scaffold3179size19350.g20603.t1"/>
    <property type="gene ID" value="PSAMB.scaffold3179size19350.g20603"/>
</dbReference>
<feature type="transmembrane region" description="Helical" evidence="15">
    <location>
        <begin position="187"/>
        <end position="206"/>
    </location>
</feature>
<keyword evidence="12" id="KW-0739">Sodium transport</keyword>
<dbReference type="PROSITE" id="PS00456">
    <property type="entry name" value="NA_SOLUT_SYMP_1"/>
    <property type="match status" value="1"/>
</dbReference>
<feature type="transmembrane region" description="Helical" evidence="15">
    <location>
        <begin position="330"/>
        <end position="355"/>
    </location>
</feature>
<feature type="compositionally biased region" description="Polar residues" evidence="14">
    <location>
        <begin position="566"/>
        <end position="590"/>
    </location>
</feature>
<evidence type="ECO:0000256" key="9">
    <source>
        <dbReference type="ARBA" id="ARBA00023065"/>
    </source>
</evidence>
<reference evidence="17" key="1">
    <citation type="submission" date="2022-11" db="UniProtKB">
        <authorList>
            <consortium name="WormBaseParasite"/>
        </authorList>
    </citation>
    <scope>IDENTIFICATION</scope>
</reference>
<feature type="transmembrane region" description="Helical" evidence="15">
    <location>
        <begin position="479"/>
        <end position="500"/>
    </location>
</feature>
<feature type="transmembrane region" description="Helical" evidence="15">
    <location>
        <begin position="438"/>
        <end position="459"/>
    </location>
</feature>
<evidence type="ECO:0000256" key="10">
    <source>
        <dbReference type="ARBA" id="ARBA00023136"/>
    </source>
</evidence>
<evidence type="ECO:0000313" key="17">
    <source>
        <dbReference type="WBParaSite" id="PSAMB.scaffold3179size19350.g20603.t1"/>
    </source>
</evidence>
<dbReference type="AlphaFoldDB" id="A0A914W5B0"/>
<evidence type="ECO:0000256" key="13">
    <source>
        <dbReference type="RuleBase" id="RU362091"/>
    </source>
</evidence>
<feature type="transmembrane region" description="Helical" evidence="15">
    <location>
        <begin position="231"/>
        <end position="251"/>
    </location>
</feature>
<evidence type="ECO:0000256" key="4">
    <source>
        <dbReference type="ARBA" id="ARBA00022692"/>
    </source>
</evidence>
<keyword evidence="5" id="KW-0769">Symport</keyword>
<feature type="transmembrane region" description="Helical" evidence="15">
    <location>
        <begin position="74"/>
        <end position="101"/>
    </location>
</feature>
<evidence type="ECO:0000256" key="8">
    <source>
        <dbReference type="ARBA" id="ARBA00023053"/>
    </source>
</evidence>
<dbReference type="GO" id="GO:0008292">
    <property type="term" value="P:acetylcholine biosynthetic process"/>
    <property type="evidence" value="ECO:0007669"/>
    <property type="project" value="TreeGrafter"/>
</dbReference>
<evidence type="ECO:0000256" key="7">
    <source>
        <dbReference type="ARBA" id="ARBA00022989"/>
    </source>
</evidence>
<dbReference type="CDD" id="cd11474">
    <property type="entry name" value="SLC5sbd_CHT"/>
    <property type="match status" value="1"/>
</dbReference>
<keyword evidence="3" id="KW-0813">Transport</keyword>
<keyword evidence="6" id="KW-0530">Neurotransmitter biosynthesis</keyword>
<dbReference type="Gene3D" id="1.20.1730.10">
    <property type="entry name" value="Sodium/glucose cotransporter"/>
    <property type="match status" value="1"/>
</dbReference>
<protein>
    <submittedName>
        <fullName evidence="17">High-affinity choline transporter 1</fullName>
    </submittedName>
</protein>
<evidence type="ECO:0000256" key="14">
    <source>
        <dbReference type="SAM" id="MobiDB-lite"/>
    </source>
</evidence>
<evidence type="ECO:0000256" key="6">
    <source>
        <dbReference type="ARBA" id="ARBA00022979"/>
    </source>
</evidence>
<dbReference type="InterPro" id="IPR001734">
    <property type="entry name" value="Na/solute_symporter"/>
</dbReference>
<feature type="transmembrane region" description="Helical" evidence="15">
    <location>
        <begin position="6"/>
        <end position="24"/>
    </location>
</feature>
<keyword evidence="10 15" id="KW-0472">Membrane</keyword>
<feature type="transmembrane region" description="Helical" evidence="15">
    <location>
        <begin position="45"/>
        <end position="68"/>
    </location>
</feature>
<sequence length="596" mass="64685">MDVIGLVAIIFFYVLILMVGLWAGRKTKHSSDCQEGEKTDEVMLAGRNIGVVVGIFTMTATWVGGAYINGTAEALYNGGLLGCQAPFGYSISLIMGGLLFAEKMRAQGYVTMLDPFQIKYGERVGGLLFLPALLGEVFWSAAILAALGATLSVILGIAITPSVVISALIAIFYTFTGGLYAVAYTDVVQLFCIFIGLWVCVPAALLSEASGDISRNAEDWLGSIGGFRETVLWWDYMLLLIFGGIPWQVYFQRVLSSRTASGAKMLSFVAALGCLIMAIPPVLIGAIARNTNWTYTNYEPWGNGTKVDSIPVDQRNMVVPLVFQQLTPPWIAFIGLGAVSAAVMSSADSSILSAASMFARNIWKLTIRPHASENEVIFVMRIGIVCVGLLATLMALTIKSIYGLWYLCADLVYVILFPQLLCVVYMEKSNTYGSLSGYAVGLFLRLSGGEPLLFFPPLIHFPMYDEVINDDGSVTGTQYFPFRTVSMVMSLTTCVSVSLLTNHLFKSGKIPIEWDFLTCVVNIPPERINLPRDTSFATSTDTLAMHKIRSENGMVNPLLLTANDSGLSGGSSPATETSALAPTDFTTRDYNSLERP</sequence>
<feature type="transmembrane region" description="Helical" evidence="15">
    <location>
        <begin position="404"/>
        <end position="426"/>
    </location>
</feature>
<keyword evidence="16" id="KW-1185">Reference proteome</keyword>
<dbReference type="InterPro" id="IPR052244">
    <property type="entry name" value="Choline_transporter"/>
</dbReference>
<comment type="similarity">
    <text evidence="2 13">Belongs to the sodium:solute symporter (SSF) (TC 2.A.21) family.</text>
</comment>
<comment type="subcellular location">
    <subcellularLocation>
        <location evidence="1">Membrane</location>
        <topology evidence="1">Multi-pass membrane protein</topology>
    </subcellularLocation>
</comment>
<dbReference type="PANTHER" id="PTHR45897:SF4">
    <property type="entry name" value="HIGH-AFFINITY CHOLINE TRANSPORTER 1"/>
    <property type="match status" value="1"/>
</dbReference>
<dbReference type="GO" id="GO:0005886">
    <property type="term" value="C:plasma membrane"/>
    <property type="evidence" value="ECO:0007669"/>
    <property type="project" value="TreeGrafter"/>
</dbReference>
<evidence type="ECO:0000256" key="3">
    <source>
        <dbReference type="ARBA" id="ARBA00022448"/>
    </source>
</evidence>
<keyword evidence="9" id="KW-0406">Ion transport</keyword>
<proteinExistence type="inferred from homology"/>
<accession>A0A914W5B0</accession>
<feature type="transmembrane region" description="Helical" evidence="15">
    <location>
        <begin position="127"/>
        <end position="147"/>
    </location>
</feature>
<dbReference type="PROSITE" id="PS50283">
    <property type="entry name" value="NA_SOLUT_SYMP_3"/>
    <property type="match status" value="1"/>
</dbReference>
<dbReference type="InterPro" id="IPR038377">
    <property type="entry name" value="Na/Glc_symporter_sf"/>
</dbReference>
<keyword evidence="8" id="KW-0915">Sodium</keyword>
<dbReference type="Proteomes" id="UP000887566">
    <property type="component" value="Unplaced"/>
</dbReference>
<evidence type="ECO:0000256" key="12">
    <source>
        <dbReference type="ARBA" id="ARBA00023201"/>
    </source>
</evidence>
<keyword evidence="11" id="KW-0325">Glycoprotein</keyword>
<dbReference type="InterPro" id="IPR018212">
    <property type="entry name" value="Na/solute_symporter_CS"/>
</dbReference>
<dbReference type="PANTHER" id="PTHR45897">
    <property type="entry name" value="HIGH-AFFINITY CHOLINE TRANSPORTER 1"/>
    <property type="match status" value="1"/>
</dbReference>